<dbReference type="PANTHER" id="PTHR30435:SF19">
    <property type="entry name" value="FLAGELLAR BASAL-BODY ROD PROTEIN FLGG"/>
    <property type="match status" value="1"/>
</dbReference>
<dbReference type="GO" id="GO:0030694">
    <property type="term" value="C:bacterial-type flagellum basal body, rod"/>
    <property type="evidence" value="ECO:0007669"/>
    <property type="project" value="InterPro"/>
</dbReference>
<dbReference type="Proteomes" id="UP000294614">
    <property type="component" value="Unassembled WGS sequence"/>
</dbReference>
<keyword evidence="8" id="KW-0969">Cilium</keyword>
<feature type="domain" description="Flagellar basal body rod protein N-terminal" evidence="5">
    <location>
        <begin position="5"/>
        <end position="35"/>
    </location>
</feature>
<protein>
    <submittedName>
        <fullName evidence="8">Flagellar basal-body rod protein FlgG</fullName>
    </submittedName>
</protein>
<evidence type="ECO:0000256" key="3">
    <source>
        <dbReference type="ARBA" id="ARBA00023143"/>
    </source>
</evidence>
<dbReference type="PANTHER" id="PTHR30435">
    <property type="entry name" value="FLAGELLAR PROTEIN"/>
    <property type="match status" value="1"/>
</dbReference>
<keyword evidence="9" id="KW-1185">Reference proteome</keyword>
<dbReference type="InterPro" id="IPR001444">
    <property type="entry name" value="Flag_bb_rod_N"/>
</dbReference>
<keyword evidence="3 4" id="KW-0975">Bacterial flagellum</keyword>
<dbReference type="PROSITE" id="PS00588">
    <property type="entry name" value="FLAGELLA_BB_ROD"/>
    <property type="match status" value="1"/>
</dbReference>
<dbReference type="InterPro" id="IPR020013">
    <property type="entry name" value="Flagellar_FlgE/F/G"/>
</dbReference>
<dbReference type="InterPro" id="IPR037925">
    <property type="entry name" value="FlgE/F/G-like"/>
</dbReference>
<keyword evidence="8" id="KW-0966">Cell projection</keyword>
<dbReference type="NCBIfam" id="TIGR03506">
    <property type="entry name" value="FlgEFG_subfam"/>
    <property type="match status" value="1"/>
</dbReference>
<evidence type="ECO:0000256" key="1">
    <source>
        <dbReference type="ARBA" id="ARBA00004117"/>
    </source>
</evidence>
<dbReference type="GO" id="GO:0071978">
    <property type="term" value="P:bacterial-type flagellum-dependent swarming motility"/>
    <property type="evidence" value="ECO:0007669"/>
    <property type="project" value="TreeGrafter"/>
</dbReference>
<dbReference type="SUPFAM" id="SSF117143">
    <property type="entry name" value="Flagellar hook protein flgE"/>
    <property type="match status" value="1"/>
</dbReference>
<dbReference type="Pfam" id="PF06429">
    <property type="entry name" value="Flg_bbr_C"/>
    <property type="match status" value="1"/>
</dbReference>
<dbReference type="Pfam" id="PF22692">
    <property type="entry name" value="LlgE_F_G_D1"/>
    <property type="match status" value="1"/>
</dbReference>
<evidence type="ECO:0000256" key="2">
    <source>
        <dbReference type="ARBA" id="ARBA00009677"/>
    </source>
</evidence>
<comment type="caution">
    <text evidence="8">The sequence shown here is derived from an EMBL/GenBank/DDBJ whole genome shotgun (WGS) entry which is preliminary data.</text>
</comment>
<evidence type="ECO:0000259" key="7">
    <source>
        <dbReference type="Pfam" id="PF22692"/>
    </source>
</evidence>
<proteinExistence type="inferred from homology"/>
<evidence type="ECO:0000259" key="6">
    <source>
        <dbReference type="Pfam" id="PF06429"/>
    </source>
</evidence>
<dbReference type="OrthoDB" id="9800375at2"/>
<dbReference type="InterPro" id="IPR053967">
    <property type="entry name" value="LlgE_F_G-like_D1"/>
</dbReference>
<dbReference type="InterPro" id="IPR019776">
    <property type="entry name" value="Flagellar_basal_body_rod_CS"/>
</dbReference>
<gene>
    <name evidence="8" type="ORF">C8D98_0625</name>
</gene>
<dbReference type="NCBIfam" id="TIGR02490">
    <property type="entry name" value="flgF"/>
    <property type="match status" value="1"/>
</dbReference>
<evidence type="ECO:0000313" key="9">
    <source>
        <dbReference type="Proteomes" id="UP000294614"/>
    </source>
</evidence>
<sequence>MLNGIYTATSGLLVQQRRMDVISNNLANANTKGYKTDTATFSQYLANAGKHPDDVIRNSLYNKTINATARLDGIQTDFSMGSMQETGRSMDFALTNPKSYFAVDTPFGIRFTRNGDFTVDMDGELTTQEGYKVLSNLTVPQNVQVPQGGVPFVVSETGDILVNGVAAGRLATAEFDDMTKLEKVGSNLFAAVDMLPAESENPGIEQGFLEGSNVNPVSEMVRMIEANRSFETYQKVVQTIDELNSKAANSVGSMS</sequence>
<dbReference type="AlphaFoldDB" id="A0A4R1KC66"/>
<comment type="subcellular location">
    <subcellularLocation>
        <location evidence="1 4">Bacterial flagellum basal body</location>
    </subcellularLocation>
</comment>
<evidence type="ECO:0000256" key="4">
    <source>
        <dbReference type="RuleBase" id="RU362116"/>
    </source>
</evidence>
<dbReference type="RefSeq" id="WP_132871926.1">
    <property type="nucleotide sequence ID" value="NZ_JAJUHT010000002.1"/>
</dbReference>
<accession>A0A4R1KC66</accession>
<dbReference type="EMBL" id="SMGG01000003">
    <property type="protein sequence ID" value="TCK62115.1"/>
    <property type="molecule type" value="Genomic_DNA"/>
</dbReference>
<feature type="domain" description="Flagellar hook protein FlgE/F/G-like D1" evidence="7">
    <location>
        <begin position="99"/>
        <end position="160"/>
    </location>
</feature>
<dbReference type="InterPro" id="IPR010930">
    <property type="entry name" value="Flg_bb/hook_C_dom"/>
</dbReference>
<name>A0A4R1KC66_9BACT</name>
<evidence type="ECO:0000259" key="5">
    <source>
        <dbReference type="Pfam" id="PF00460"/>
    </source>
</evidence>
<reference evidence="8 9" key="1">
    <citation type="submission" date="2019-03" db="EMBL/GenBank/DDBJ databases">
        <title>Genomic Encyclopedia of Type Strains, Phase IV (KMG-IV): sequencing the most valuable type-strain genomes for metagenomic binning, comparative biology and taxonomic classification.</title>
        <authorList>
            <person name="Goeker M."/>
        </authorList>
    </citation>
    <scope>NUCLEOTIDE SEQUENCE [LARGE SCALE GENOMIC DNA]</scope>
    <source>
        <strain evidence="8 9">DSM 24984</strain>
    </source>
</reference>
<dbReference type="InterPro" id="IPR012836">
    <property type="entry name" value="FlgF"/>
</dbReference>
<keyword evidence="8" id="KW-0282">Flagellum</keyword>
<evidence type="ECO:0000313" key="8">
    <source>
        <dbReference type="EMBL" id="TCK62115.1"/>
    </source>
</evidence>
<comment type="similarity">
    <text evidence="2 4">Belongs to the flagella basal body rod proteins family.</text>
</comment>
<feature type="domain" description="Flagellar basal-body/hook protein C-terminal" evidence="6">
    <location>
        <begin position="206"/>
        <end position="249"/>
    </location>
</feature>
<dbReference type="Pfam" id="PF00460">
    <property type="entry name" value="Flg_bb_rod"/>
    <property type="match status" value="1"/>
</dbReference>
<organism evidence="8 9">
    <name type="scientific">Seleniivibrio woodruffii</name>
    <dbReference type="NCBI Taxonomy" id="1078050"/>
    <lineage>
        <taxon>Bacteria</taxon>
        <taxon>Pseudomonadati</taxon>
        <taxon>Deferribacterota</taxon>
        <taxon>Deferribacteres</taxon>
        <taxon>Deferribacterales</taxon>
        <taxon>Geovibrionaceae</taxon>
        <taxon>Seleniivibrio</taxon>
    </lineage>
</organism>